<dbReference type="InterPro" id="IPR052019">
    <property type="entry name" value="F420H2_bilvrd_red/Heme_oxyg"/>
</dbReference>
<dbReference type="InterPro" id="IPR019920">
    <property type="entry name" value="F420-binding_dom_put"/>
</dbReference>
<dbReference type="Proteomes" id="UP000571817">
    <property type="component" value="Unassembled WGS sequence"/>
</dbReference>
<feature type="domain" description="Pyridoxamine 5'-phosphate oxidase N-terminal" evidence="2">
    <location>
        <begin position="3"/>
        <end position="106"/>
    </location>
</feature>
<evidence type="ECO:0000259" key="2">
    <source>
        <dbReference type="Pfam" id="PF01243"/>
    </source>
</evidence>
<dbReference type="NCBIfam" id="TIGR03618">
    <property type="entry name" value="Rv1155_F420"/>
    <property type="match status" value="1"/>
</dbReference>
<dbReference type="GO" id="GO:0016627">
    <property type="term" value="F:oxidoreductase activity, acting on the CH-CH group of donors"/>
    <property type="evidence" value="ECO:0007669"/>
    <property type="project" value="TreeGrafter"/>
</dbReference>
<dbReference type="InterPro" id="IPR012349">
    <property type="entry name" value="Split_barrel_FMN-bd"/>
</dbReference>
<dbReference type="Pfam" id="PF01243">
    <property type="entry name" value="PNPOx_N"/>
    <property type="match status" value="1"/>
</dbReference>
<evidence type="ECO:0000256" key="1">
    <source>
        <dbReference type="ARBA" id="ARBA00023002"/>
    </source>
</evidence>
<accession>A0A853DGZ9</accession>
<name>A0A853DGZ9_9MICO</name>
<proteinExistence type="predicted"/>
<evidence type="ECO:0000313" key="4">
    <source>
        <dbReference type="Proteomes" id="UP000571817"/>
    </source>
</evidence>
<organism evidence="3 4">
    <name type="scientific">Allobranchiibius huperziae</name>
    <dbReference type="NCBI Taxonomy" id="1874116"/>
    <lineage>
        <taxon>Bacteria</taxon>
        <taxon>Bacillati</taxon>
        <taxon>Actinomycetota</taxon>
        <taxon>Actinomycetes</taxon>
        <taxon>Micrococcales</taxon>
        <taxon>Dermacoccaceae</taxon>
        <taxon>Allobranchiibius</taxon>
    </lineage>
</organism>
<dbReference type="EMBL" id="JACCFW010000001">
    <property type="protein sequence ID" value="NYJ75967.1"/>
    <property type="molecule type" value="Genomic_DNA"/>
</dbReference>
<dbReference type="PANTHER" id="PTHR35176">
    <property type="entry name" value="HEME OXYGENASE HI_0854-RELATED"/>
    <property type="match status" value="1"/>
</dbReference>
<comment type="caution">
    <text evidence="3">The sequence shown here is derived from an EMBL/GenBank/DDBJ whole genome shotgun (WGS) entry which is preliminary data.</text>
</comment>
<keyword evidence="4" id="KW-1185">Reference proteome</keyword>
<sequence length="139" mass="15640">MSDDALRTLIADSRMASLATIKRDGRPQLSNVVYLYDRSRDMCTVSVTADRAKTHNLQRDPRASILVNAKGGWQYAVAEADAELMPVSADPQDASVEELVDLYRALQGEHDDWDDYRAAMVRDRRLPLHLHITHLYGSA</sequence>
<keyword evidence="1" id="KW-0560">Oxidoreductase</keyword>
<dbReference type="PANTHER" id="PTHR35176:SF2">
    <property type="entry name" value="F420H(2)-DEPENDENT REDUCTASE RV1155"/>
    <property type="match status" value="1"/>
</dbReference>
<dbReference type="InterPro" id="IPR011576">
    <property type="entry name" value="Pyridox_Oxase_N"/>
</dbReference>
<dbReference type="GO" id="GO:0070967">
    <property type="term" value="F:coenzyme F420 binding"/>
    <property type="evidence" value="ECO:0007669"/>
    <property type="project" value="TreeGrafter"/>
</dbReference>
<gene>
    <name evidence="3" type="ORF">HNR15_002930</name>
</gene>
<dbReference type="AlphaFoldDB" id="A0A853DGZ9"/>
<reference evidence="3 4" key="1">
    <citation type="submission" date="2020-07" db="EMBL/GenBank/DDBJ databases">
        <title>Sequencing the genomes of 1000 actinobacteria strains.</title>
        <authorList>
            <person name="Klenk H.-P."/>
        </authorList>
    </citation>
    <scope>NUCLEOTIDE SEQUENCE [LARGE SCALE GENOMIC DNA]</scope>
    <source>
        <strain evidence="3 4">DSM 29531</strain>
    </source>
</reference>
<protein>
    <submittedName>
        <fullName evidence="3">PPOX class probable F420-dependent enzyme</fullName>
    </submittedName>
</protein>
<evidence type="ECO:0000313" key="3">
    <source>
        <dbReference type="EMBL" id="NYJ75967.1"/>
    </source>
</evidence>
<dbReference type="GO" id="GO:0005829">
    <property type="term" value="C:cytosol"/>
    <property type="evidence" value="ECO:0007669"/>
    <property type="project" value="TreeGrafter"/>
</dbReference>
<dbReference type="SUPFAM" id="SSF50475">
    <property type="entry name" value="FMN-binding split barrel"/>
    <property type="match status" value="1"/>
</dbReference>
<dbReference type="Gene3D" id="2.30.110.10">
    <property type="entry name" value="Electron Transport, Fmn-binding Protein, Chain A"/>
    <property type="match status" value="1"/>
</dbReference>
<dbReference type="RefSeq" id="WP_179483042.1">
    <property type="nucleotide sequence ID" value="NZ_JACCFW010000001.1"/>
</dbReference>